<dbReference type="PROSITE" id="PS51257">
    <property type="entry name" value="PROKAR_LIPOPROTEIN"/>
    <property type="match status" value="1"/>
</dbReference>
<dbReference type="Gene3D" id="3.20.20.80">
    <property type="entry name" value="Glycosidases"/>
    <property type="match status" value="1"/>
</dbReference>
<evidence type="ECO:0000313" key="2">
    <source>
        <dbReference type="EMBL" id="CAA6825845.1"/>
    </source>
</evidence>
<dbReference type="EMBL" id="CACVAR010000395">
    <property type="protein sequence ID" value="CAA6825845.1"/>
    <property type="molecule type" value="Genomic_DNA"/>
</dbReference>
<reference evidence="2" key="1">
    <citation type="submission" date="2020-01" db="EMBL/GenBank/DDBJ databases">
        <authorList>
            <person name="Meier V. D."/>
            <person name="Meier V D."/>
        </authorList>
    </citation>
    <scope>NUCLEOTIDE SEQUENCE</scope>
    <source>
        <strain evidence="2">HLG_WM_MAG_03</strain>
    </source>
</reference>
<name>A0A6S6U2C9_9BACT</name>
<accession>A0A6S6U2C9</accession>
<sequence>MKYLYGIVMLIFLTACSTKAPHGQFLKEFNTGYAGYAWEFKNNENQSIWQSSISLVLDGHIDSHVKDVDYDAFEKLQDSIDDSKFIVMWFTKNWQEFYFNPELIQRAMDKGKIPVFLYWYFGDDFAVDNPTEVISKKHRAYMKMNQRIMKFLNKLNGEVVLLLEPEFNKQHVLKNKENSELFKAMMEYSLDYFRANAAKDLKLYLGLSMNDNGSKYKDEPFDLCGYEHCALGDKYTWNKSVDILKSLSSRLDVVAFSLMLSPFSRGSENPNIPQDYKNEKLGIGFLPQRIANLSQYLYEQLQKPVFLSHLVMASGAWEDTNQNQKIENSEVAANGWNQEIYETYANFDYGLFQKSGMFGLALMNLFDNPKHDMGGYNYFLQNEHHLGLISTGADAESLQPNDGRLRFKTYNGVDLIDLIYRD</sequence>
<gene>
    <name evidence="2" type="ORF">HELGO_WM25965</name>
</gene>
<protein>
    <recommendedName>
        <fullName evidence="3">Glycoside hydrolase family 42 N-terminal domain-containing protein</fullName>
    </recommendedName>
</protein>
<dbReference type="AlphaFoldDB" id="A0A6S6U2C9"/>
<organism evidence="2">
    <name type="scientific">uncultured Sulfurovum sp</name>
    <dbReference type="NCBI Taxonomy" id="269237"/>
    <lineage>
        <taxon>Bacteria</taxon>
        <taxon>Pseudomonadati</taxon>
        <taxon>Campylobacterota</taxon>
        <taxon>Epsilonproteobacteria</taxon>
        <taxon>Campylobacterales</taxon>
        <taxon>Sulfurovaceae</taxon>
        <taxon>Sulfurovum</taxon>
        <taxon>environmental samples</taxon>
    </lineage>
</organism>
<keyword evidence="1" id="KW-0732">Signal</keyword>
<proteinExistence type="predicted"/>
<evidence type="ECO:0008006" key="3">
    <source>
        <dbReference type="Google" id="ProtNLM"/>
    </source>
</evidence>
<feature type="signal peptide" evidence="1">
    <location>
        <begin position="1"/>
        <end position="20"/>
    </location>
</feature>
<feature type="chain" id="PRO_5027546195" description="Glycoside hydrolase family 42 N-terminal domain-containing protein" evidence="1">
    <location>
        <begin position="21"/>
        <end position="422"/>
    </location>
</feature>
<evidence type="ECO:0000256" key="1">
    <source>
        <dbReference type="SAM" id="SignalP"/>
    </source>
</evidence>